<organism evidence="2 3">
    <name type="scientific">Caerostris extrusa</name>
    <name type="common">Bark spider</name>
    <name type="synonym">Caerostris bankana</name>
    <dbReference type="NCBI Taxonomy" id="172846"/>
    <lineage>
        <taxon>Eukaryota</taxon>
        <taxon>Metazoa</taxon>
        <taxon>Ecdysozoa</taxon>
        <taxon>Arthropoda</taxon>
        <taxon>Chelicerata</taxon>
        <taxon>Arachnida</taxon>
        <taxon>Araneae</taxon>
        <taxon>Araneomorphae</taxon>
        <taxon>Entelegynae</taxon>
        <taxon>Araneoidea</taxon>
        <taxon>Araneidae</taxon>
        <taxon>Caerostris</taxon>
    </lineage>
</organism>
<evidence type="ECO:0000313" key="3">
    <source>
        <dbReference type="Proteomes" id="UP001054945"/>
    </source>
</evidence>
<evidence type="ECO:0000259" key="1">
    <source>
        <dbReference type="PROSITE" id="PS50097"/>
    </source>
</evidence>
<dbReference type="CDD" id="cd18186">
    <property type="entry name" value="BTB_POZ_ZBTB_KLHL-like"/>
    <property type="match status" value="1"/>
</dbReference>
<accession>A0AAV4MB98</accession>
<name>A0AAV4MB98_CAEEX</name>
<dbReference type="EMBL" id="BPLR01002019">
    <property type="protein sequence ID" value="GIX69153.1"/>
    <property type="molecule type" value="Genomic_DNA"/>
</dbReference>
<dbReference type="SMART" id="SM00225">
    <property type="entry name" value="BTB"/>
    <property type="match status" value="1"/>
</dbReference>
<dbReference type="Proteomes" id="UP001054945">
    <property type="component" value="Unassembled WGS sequence"/>
</dbReference>
<keyword evidence="3" id="KW-1185">Reference proteome</keyword>
<proteinExistence type="predicted"/>
<feature type="domain" description="BTB" evidence="1">
    <location>
        <begin position="4"/>
        <end position="67"/>
    </location>
</feature>
<dbReference type="InterPro" id="IPR011333">
    <property type="entry name" value="SKP1/BTB/POZ_sf"/>
</dbReference>
<evidence type="ECO:0000313" key="2">
    <source>
        <dbReference type="EMBL" id="GIX69153.1"/>
    </source>
</evidence>
<protein>
    <submittedName>
        <fullName evidence="2">TD and POZ domain-containing protein 3</fullName>
    </submittedName>
</protein>
<dbReference type="AlphaFoldDB" id="A0AAV4MB98"/>
<reference evidence="2 3" key="1">
    <citation type="submission" date="2021-06" db="EMBL/GenBank/DDBJ databases">
        <title>Caerostris extrusa draft genome.</title>
        <authorList>
            <person name="Kono N."/>
            <person name="Arakawa K."/>
        </authorList>
    </citation>
    <scope>NUCLEOTIDE SEQUENCE [LARGE SCALE GENOMIC DNA]</scope>
</reference>
<dbReference type="InterPro" id="IPR000210">
    <property type="entry name" value="BTB/POZ_dom"/>
</dbReference>
<dbReference type="PANTHER" id="PTHR24413">
    <property type="entry name" value="SPECKLE-TYPE POZ PROTEIN"/>
    <property type="match status" value="1"/>
</dbReference>
<dbReference type="PROSITE" id="PS50097">
    <property type="entry name" value="BTB"/>
    <property type="match status" value="1"/>
</dbReference>
<sequence>MLYYDLKLPAGTETFPVHRSILSARSLVFRTMLQHKFSDTVDVEDLDAYTMRQLLLYVYTGNIDDLQWENVAKLYSVGDRFKLLCLKEKCVSIFKNFLISSVICKILRTVHLQGNEGVEGDCDEFYLRLRDLRYVFRNKYT</sequence>
<dbReference type="SUPFAM" id="SSF54695">
    <property type="entry name" value="POZ domain"/>
    <property type="match status" value="1"/>
</dbReference>
<comment type="caution">
    <text evidence="2">The sequence shown here is derived from an EMBL/GenBank/DDBJ whole genome shotgun (WGS) entry which is preliminary data.</text>
</comment>
<dbReference type="Pfam" id="PF00651">
    <property type="entry name" value="BTB"/>
    <property type="match status" value="1"/>
</dbReference>
<gene>
    <name evidence="2" type="primary">Tdpoz3_8</name>
    <name evidence="2" type="ORF">CEXT_143241</name>
</gene>
<dbReference type="Gene3D" id="3.30.710.10">
    <property type="entry name" value="Potassium Channel Kv1.1, Chain A"/>
    <property type="match status" value="1"/>
</dbReference>